<dbReference type="AlphaFoldDB" id="A0A4R1AWE8"/>
<reference evidence="1 2" key="1">
    <citation type="submission" date="2019-03" db="EMBL/GenBank/DDBJ databases">
        <authorList>
            <person name="Jensen L."/>
            <person name="Storgaard J."/>
            <person name="Sulaj E."/>
            <person name="Schramm A."/>
            <person name="Marshall I.P.G."/>
        </authorList>
    </citation>
    <scope>NUCLEOTIDE SEQUENCE [LARGE SCALE GENOMIC DNA]</scope>
    <source>
        <strain evidence="1 2">2017H2G3</strain>
    </source>
</reference>
<dbReference type="EMBL" id="SJTH01000031">
    <property type="protein sequence ID" value="TCJ02541.1"/>
    <property type="molecule type" value="Genomic_DNA"/>
</dbReference>
<keyword evidence="2" id="KW-1185">Reference proteome</keyword>
<evidence type="ECO:0000313" key="2">
    <source>
        <dbReference type="Proteomes" id="UP000293846"/>
    </source>
</evidence>
<evidence type="ECO:0000313" key="1">
    <source>
        <dbReference type="EMBL" id="TCJ02541.1"/>
    </source>
</evidence>
<comment type="caution">
    <text evidence="1">The sequence shown here is derived from an EMBL/GenBank/DDBJ whole genome shotgun (WGS) entry which is preliminary data.</text>
</comment>
<organism evidence="1 2">
    <name type="scientific">Cytobacillus praedii</name>
    <dbReference type="NCBI Taxonomy" id="1742358"/>
    <lineage>
        <taxon>Bacteria</taxon>
        <taxon>Bacillati</taxon>
        <taxon>Bacillota</taxon>
        <taxon>Bacilli</taxon>
        <taxon>Bacillales</taxon>
        <taxon>Bacillaceae</taxon>
        <taxon>Cytobacillus</taxon>
    </lineage>
</organism>
<sequence length="193" mass="23144">MENTLLMRRDTSFALNFLIYIQNVYLNQNPDKKDFKFPYLSIRMPFKEDFELRYIELWNDVSQKISGDNGSRDLKIFYKEKELFYQHLFEDNRDSQTKFNEVYKSFQVWWDSFAGRFSVERSIDETTHNLYLDLANFLKESGVEPKKPLKISLIYDECLLVNPDVSSYFAVLPTKDFYIKYKELVPKLGGCFY</sequence>
<gene>
    <name evidence="1" type="ORF">E0Y62_19125</name>
</gene>
<dbReference type="Proteomes" id="UP000293846">
    <property type="component" value="Unassembled WGS sequence"/>
</dbReference>
<dbReference type="OrthoDB" id="2603162at2"/>
<proteinExistence type="predicted"/>
<protein>
    <submittedName>
        <fullName evidence="1">Uncharacterized protein</fullName>
    </submittedName>
</protein>
<dbReference type="RefSeq" id="WP_131237835.1">
    <property type="nucleotide sequence ID" value="NZ_SJTH01000031.1"/>
</dbReference>
<accession>A0A4R1AWE8</accession>
<name>A0A4R1AWE8_9BACI</name>